<proteinExistence type="predicted"/>
<feature type="coiled-coil region" evidence="1">
    <location>
        <begin position="332"/>
        <end position="440"/>
    </location>
</feature>
<dbReference type="SUPFAM" id="SSF57997">
    <property type="entry name" value="Tropomyosin"/>
    <property type="match status" value="1"/>
</dbReference>
<dbReference type="GO" id="GO:0008017">
    <property type="term" value="F:microtubule binding"/>
    <property type="evidence" value="ECO:0007669"/>
    <property type="project" value="TreeGrafter"/>
</dbReference>
<accession>A0A8J4XXJ6</accession>
<evidence type="ECO:0000256" key="2">
    <source>
        <dbReference type="SAM" id="MobiDB-lite"/>
    </source>
</evidence>
<evidence type="ECO:0000256" key="1">
    <source>
        <dbReference type="SAM" id="Coils"/>
    </source>
</evidence>
<gene>
    <name evidence="3" type="primary">Ccdc88a</name>
    <name evidence="3" type="ORF">GWK47_021539</name>
</gene>
<feature type="compositionally biased region" description="Basic and acidic residues" evidence="2">
    <location>
        <begin position="564"/>
        <end position="580"/>
    </location>
</feature>
<feature type="coiled-coil region" evidence="1">
    <location>
        <begin position="755"/>
        <end position="861"/>
    </location>
</feature>
<dbReference type="PANTHER" id="PTHR18947:SF28">
    <property type="entry name" value="GIRDIN, ISOFORM A"/>
    <property type="match status" value="1"/>
</dbReference>
<dbReference type="PANTHER" id="PTHR18947">
    <property type="entry name" value="HOOK PROTEINS"/>
    <property type="match status" value="1"/>
</dbReference>
<organism evidence="3 4">
    <name type="scientific">Chionoecetes opilio</name>
    <name type="common">Atlantic snow crab</name>
    <name type="synonym">Cancer opilio</name>
    <dbReference type="NCBI Taxonomy" id="41210"/>
    <lineage>
        <taxon>Eukaryota</taxon>
        <taxon>Metazoa</taxon>
        <taxon>Ecdysozoa</taxon>
        <taxon>Arthropoda</taxon>
        <taxon>Crustacea</taxon>
        <taxon>Multicrustacea</taxon>
        <taxon>Malacostraca</taxon>
        <taxon>Eumalacostraca</taxon>
        <taxon>Eucarida</taxon>
        <taxon>Decapoda</taxon>
        <taxon>Pleocyemata</taxon>
        <taxon>Brachyura</taxon>
        <taxon>Eubrachyura</taxon>
        <taxon>Majoidea</taxon>
        <taxon>Majidae</taxon>
        <taxon>Chionoecetes</taxon>
    </lineage>
</organism>
<evidence type="ECO:0000313" key="4">
    <source>
        <dbReference type="Proteomes" id="UP000770661"/>
    </source>
</evidence>
<evidence type="ECO:0000313" key="3">
    <source>
        <dbReference type="EMBL" id="KAG0711035.1"/>
    </source>
</evidence>
<name>A0A8J4XXJ6_CHIOP</name>
<dbReference type="GO" id="GO:0005813">
    <property type="term" value="C:centrosome"/>
    <property type="evidence" value="ECO:0007669"/>
    <property type="project" value="TreeGrafter"/>
</dbReference>
<feature type="compositionally biased region" description="Basic and acidic residues" evidence="2">
    <location>
        <begin position="890"/>
        <end position="901"/>
    </location>
</feature>
<dbReference type="Proteomes" id="UP000770661">
    <property type="component" value="Unassembled WGS sequence"/>
</dbReference>
<protein>
    <submittedName>
        <fullName evidence="3">Girdin</fullName>
    </submittedName>
</protein>
<dbReference type="GO" id="GO:0005737">
    <property type="term" value="C:cytoplasm"/>
    <property type="evidence" value="ECO:0007669"/>
    <property type="project" value="TreeGrafter"/>
</dbReference>
<feature type="compositionally biased region" description="Polar residues" evidence="2">
    <location>
        <begin position="874"/>
        <end position="885"/>
    </location>
</feature>
<feature type="region of interest" description="Disordered" evidence="2">
    <location>
        <begin position="870"/>
        <end position="907"/>
    </location>
</feature>
<feature type="coiled-coil region" evidence="1">
    <location>
        <begin position="77"/>
        <end position="188"/>
    </location>
</feature>
<dbReference type="AlphaFoldDB" id="A0A8J4XXJ6"/>
<sequence length="907" mass="105347">MDGFSPPPPSWSLTEALVTSFEGPLCLPLSREQSDVTSCKGVTQLRPPPCWTTDGDAAEALQCLQQCLQHEEKVETTLEYKDELEQTKATVAKLRQEGVAGRGDILRERASRVEALEQEVTRYRDKMVDIEFYKTRVEELREDNRILVETKEMLEEQLASSRRRAEQVLDLENDILQLKQTVNQMTIERDVDRERMQEMMEENAQLHLNTKNSLSESATLVAQLDHLKSKQLVNGTNVGNELIGDAQTRVLKLQLENQRLEAELEQMKRETFLGSVDKVLELEKENKRLSLKVSQLQEVGQKEKVHLLEAQEETEQKHQETQRLHQTINTVKTNSQRQIDELQHENTQLLELIETLRERQKKTTDARLVDVETENKQLTDLNFQLQSQVSRLEYEKQQLNRLTERLRESADKLSEVEHQKTEIERENRDLRKTIAALRESCERHVTMEQDFTSLEVEYLRVTKMLANTKETVIKLESAQSDKLQMQSEVERLNRSMDNLKSSSVRFADLEMEKEAQVQQISLLQKQLTSMKAVTNRAEQLELDLLAASNEVQKKNRSMGNVQKKLSETEKDKTELENENTKLHRTVETLKLSTKKLNEMERDLTEMEGTNDRLERENRSLQKEVSRLRNAMEVKDGLIDEAASRTSTLERDVKRLNKEAEQLRGSDNRVREVEKEKREFEQQIHTERKTLNCLREDLVSEKVRTQQLTNQLDSLTADLNKLGFNANNLMAPNSDSDTDVHISRILRSTGKLNSRYKALESMLEETLKRSVEVREEKIASLESRLTESVSRNKELRNHLLEVKSELESLRQRHQEEGASLSEDVSREVAKLREAVFRANEEKASLENEITELKSQTASYREQVVPAPVHRYVTRQPGNEPSMSHAQTPKPRWGERRHAEWRKSQLKRV</sequence>
<dbReference type="GO" id="GO:0030705">
    <property type="term" value="P:cytoskeleton-dependent intracellular transport"/>
    <property type="evidence" value="ECO:0007669"/>
    <property type="project" value="TreeGrafter"/>
</dbReference>
<dbReference type="EMBL" id="JACEEZ010023651">
    <property type="protein sequence ID" value="KAG0711035.1"/>
    <property type="molecule type" value="Genomic_DNA"/>
</dbReference>
<dbReference type="OrthoDB" id="10254988at2759"/>
<keyword evidence="1" id="KW-0175">Coiled coil</keyword>
<feature type="coiled-coil region" evidence="1">
    <location>
        <begin position="243"/>
        <end position="299"/>
    </location>
</feature>
<keyword evidence="4" id="KW-1185">Reference proteome</keyword>
<comment type="caution">
    <text evidence="3">The sequence shown here is derived from an EMBL/GenBank/DDBJ whole genome shotgun (WGS) entry which is preliminary data.</text>
</comment>
<dbReference type="GO" id="GO:0031122">
    <property type="term" value="P:cytoplasmic microtubule organization"/>
    <property type="evidence" value="ECO:0007669"/>
    <property type="project" value="TreeGrafter"/>
</dbReference>
<feature type="region of interest" description="Disordered" evidence="2">
    <location>
        <begin position="555"/>
        <end position="580"/>
    </location>
</feature>
<reference evidence="3" key="1">
    <citation type="submission" date="2020-07" db="EMBL/GenBank/DDBJ databases">
        <title>The High-quality genome of the commercially important snow crab, Chionoecetes opilio.</title>
        <authorList>
            <person name="Jeong J.-H."/>
            <person name="Ryu S."/>
        </authorList>
    </citation>
    <scope>NUCLEOTIDE SEQUENCE</scope>
    <source>
        <strain evidence="3">MADBK_172401_WGS</strain>
        <tissue evidence="3">Digestive gland</tissue>
    </source>
</reference>
<dbReference type="GO" id="GO:0051959">
    <property type="term" value="F:dynein light intermediate chain binding"/>
    <property type="evidence" value="ECO:0007669"/>
    <property type="project" value="TreeGrafter"/>
</dbReference>